<reference evidence="1" key="1">
    <citation type="submission" date="2022-10" db="EMBL/GenBank/DDBJ databases">
        <title>Culturing micro-colonial fungi from biological soil crusts in the Mojave desert and describing Neophaeococcomyces mojavensis, and introducing the new genera and species Taxawa tesnikishii.</title>
        <authorList>
            <person name="Kurbessoian T."/>
            <person name="Stajich J.E."/>
        </authorList>
    </citation>
    <scope>NUCLEOTIDE SEQUENCE</scope>
    <source>
        <strain evidence="1">JES_112</strain>
    </source>
</reference>
<gene>
    <name evidence="1" type="ORF">H2198_009210</name>
</gene>
<comment type="caution">
    <text evidence="1">The sequence shown here is derived from an EMBL/GenBank/DDBJ whole genome shotgun (WGS) entry which is preliminary data.</text>
</comment>
<dbReference type="Proteomes" id="UP001172386">
    <property type="component" value="Unassembled WGS sequence"/>
</dbReference>
<accession>A0ACC2ZVC6</accession>
<proteinExistence type="predicted"/>
<name>A0ACC2ZVC6_9EURO</name>
<sequence>MAKADTDIDRLITILRCTPALPKPDFDRLAKEVGLKDAKEATMKKLGLLKNQVENPSEAKATPATPPRKRGKATVEGGGGRKKRKLTPQEESD</sequence>
<keyword evidence="2" id="KW-1185">Reference proteome</keyword>
<evidence type="ECO:0000313" key="1">
    <source>
        <dbReference type="EMBL" id="KAJ9651513.1"/>
    </source>
</evidence>
<organism evidence="1 2">
    <name type="scientific">Neophaeococcomyces mojaviensis</name>
    <dbReference type="NCBI Taxonomy" id="3383035"/>
    <lineage>
        <taxon>Eukaryota</taxon>
        <taxon>Fungi</taxon>
        <taxon>Dikarya</taxon>
        <taxon>Ascomycota</taxon>
        <taxon>Pezizomycotina</taxon>
        <taxon>Eurotiomycetes</taxon>
        <taxon>Chaetothyriomycetidae</taxon>
        <taxon>Chaetothyriales</taxon>
        <taxon>Chaetothyriales incertae sedis</taxon>
        <taxon>Neophaeococcomyces</taxon>
    </lineage>
</organism>
<evidence type="ECO:0000313" key="2">
    <source>
        <dbReference type="Proteomes" id="UP001172386"/>
    </source>
</evidence>
<protein>
    <submittedName>
        <fullName evidence="1">Uncharacterized protein</fullName>
    </submittedName>
</protein>
<dbReference type="EMBL" id="JAPDRQ010000252">
    <property type="protein sequence ID" value="KAJ9651513.1"/>
    <property type="molecule type" value="Genomic_DNA"/>
</dbReference>